<dbReference type="Pfam" id="PF13193">
    <property type="entry name" value="AMP-binding_C"/>
    <property type="match status" value="1"/>
</dbReference>
<dbReference type="AlphaFoldDB" id="A0A4R6VA45"/>
<dbReference type="InterPro" id="IPR025110">
    <property type="entry name" value="AMP-bd_C"/>
</dbReference>
<dbReference type="InterPro" id="IPR045851">
    <property type="entry name" value="AMP-bd_C_sf"/>
</dbReference>
<dbReference type="GO" id="GO:0005524">
    <property type="term" value="F:ATP binding"/>
    <property type="evidence" value="ECO:0007669"/>
    <property type="project" value="UniProtKB-KW"/>
</dbReference>
<sequence>MEPPLLRPAASYDELWRQVDFATLPIPERFNLGVAFADRQDPDARALTVVEVDRTSRDHTFGEVTTASNRLANALAALGVGRGDVVGLVSPASFETGVGFVAMFRMGAIALPLSSLFGPDALRFRLRNAGAKAVVTAAANADRVREALDDGGEQIPLLVIGSQEIGLSGPESFEDALAAASPEFTPVDTAAEDPAFLIYTSGTTGDPKGALHAHRIVYGHLPAFEAVYEFFPQAHDVIWSPADWAWIAGIMDILAPAWFHGLPVVVDREPAFTAERAVWLMREFGITLTLLPATALRVIRASGLEGGGFAFRSICSGGEALGADLLKWSEEFFGATVNEGYGQTELNACIGNCASVYPIRPGSLGKGLPGFTPVVLDEDGEPVIDTVGELALDRRTPSTMLEYWRNPEATAEKYRGEWLLTGDLARQDADGYVWFESRKDDVINSAGYRIGPGEIEQSLGGHDAVAMAAVVGVPDERRGQVPKAFVVLRPGVTASPELAGELRAHVRARLAAHEVPAHIEFLDELPRTTTGKILRRALRD</sequence>
<feature type="domain" description="AMP-dependent synthetase/ligase" evidence="5">
    <location>
        <begin position="39"/>
        <end position="404"/>
    </location>
</feature>
<dbReference type="GO" id="GO:0006633">
    <property type="term" value="P:fatty acid biosynthetic process"/>
    <property type="evidence" value="ECO:0007669"/>
    <property type="project" value="TreeGrafter"/>
</dbReference>
<dbReference type="Pfam" id="PF00501">
    <property type="entry name" value="AMP-binding"/>
    <property type="match status" value="1"/>
</dbReference>
<evidence type="ECO:0000313" key="7">
    <source>
        <dbReference type="EMBL" id="TDQ58777.1"/>
    </source>
</evidence>
<dbReference type="PANTHER" id="PTHR43605">
    <property type="entry name" value="ACYL-COENZYME A SYNTHETASE"/>
    <property type="match status" value="1"/>
</dbReference>
<accession>A0A4R6VA45</accession>
<comment type="similarity">
    <text evidence="1">Belongs to the ATP-dependent AMP-binding enzyme family.</text>
</comment>
<evidence type="ECO:0000256" key="4">
    <source>
        <dbReference type="ARBA" id="ARBA00022840"/>
    </source>
</evidence>
<comment type="caution">
    <text evidence="7">The sequence shown here is derived from an EMBL/GenBank/DDBJ whole genome shotgun (WGS) entry which is preliminary data.</text>
</comment>
<keyword evidence="2" id="KW-0436">Ligase</keyword>
<keyword evidence="3" id="KW-0547">Nucleotide-binding</keyword>
<proteinExistence type="inferred from homology"/>
<organism evidence="7 8">
    <name type="scientific">Actinomycetospora succinea</name>
    <dbReference type="NCBI Taxonomy" id="663603"/>
    <lineage>
        <taxon>Bacteria</taxon>
        <taxon>Bacillati</taxon>
        <taxon>Actinomycetota</taxon>
        <taxon>Actinomycetes</taxon>
        <taxon>Pseudonocardiales</taxon>
        <taxon>Pseudonocardiaceae</taxon>
        <taxon>Actinomycetospora</taxon>
    </lineage>
</organism>
<dbReference type="Proteomes" id="UP000295705">
    <property type="component" value="Unassembled WGS sequence"/>
</dbReference>
<dbReference type="InterPro" id="IPR020845">
    <property type="entry name" value="AMP-binding_CS"/>
</dbReference>
<dbReference type="Gene3D" id="3.40.50.12780">
    <property type="entry name" value="N-terminal domain of ligase-like"/>
    <property type="match status" value="1"/>
</dbReference>
<evidence type="ECO:0000256" key="2">
    <source>
        <dbReference type="ARBA" id="ARBA00022598"/>
    </source>
</evidence>
<evidence type="ECO:0000259" key="6">
    <source>
        <dbReference type="Pfam" id="PF13193"/>
    </source>
</evidence>
<dbReference type="GO" id="GO:0004321">
    <property type="term" value="F:fatty-acyl-CoA synthase activity"/>
    <property type="evidence" value="ECO:0007669"/>
    <property type="project" value="TreeGrafter"/>
</dbReference>
<dbReference type="PANTHER" id="PTHR43605:SF10">
    <property type="entry name" value="ACYL-COA SYNTHETASE MEDIUM CHAIN FAMILY MEMBER 3"/>
    <property type="match status" value="1"/>
</dbReference>
<name>A0A4R6VA45_9PSEU</name>
<keyword evidence="4" id="KW-0067">ATP-binding</keyword>
<feature type="domain" description="AMP-binding enzyme C-terminal" evidence="6">
    <location>
        <begin position="454"/>
        <end position="532"/>
    </location>
</feature>
<dbReference type="InterPro" id="IPR042099">
    <property type="entry name" value="ANL_N_sf"/>
</dbReference>
<dbReference type="GO" id="GO:0006637">
    <property type="term" value="P:acyl-CoA metabolic process"/>
    <property type="evidence" value="ECO:0007669"/>
    <property type="project" value="TreeGrafter"/>
</dbReference>
<protein>
    <submittedName>
        <fullName evidence="7">Acetyl-CoA synthetase</fullName>
    </submittedName>
</protein>
<dbReference type="PROSITE" id="PS00455">
    <property type="entry name" value="AMP_BINDING"/>
    <property type="match status" value="1"/>
</dbReference>
<gene>
    <name evidence="7" type="ORF">EV188_104524</name>
</gene>
<dbReference type="Gene3D" id="3.30.300.30">
    <property type="match status" value="1"/>
</dbReference>
<evidence type="ECO:0000256" key="1">
    <source>
        <dbReference type="ARBA" id="ARBA00006432"/>
    </source>
</evidence>
<reference evidence="7 8" key="1">
    <citation type="submission" date="2019-03" db="EMBL/GenBank/DDBJ databases">
        <title>Genomic Encyclopedia of Type Strains, Phase IV (KMG-IV): sequencing the most valuable type-strain genomes for metagenomic binning, comparative biology and taxonomic classification.</title>
        <authorList>
            <person name="Goeker M."/>
        </authorList>
    </citation>
    <scope>NUCLEOTIDE SEQUENCE [LARGE SCALE GENOMIC DNA]</scope>
    <source>
        <strain evidence="7 8">DSM 45775</strain>
    </source>
</reference>
<dbReference type="RefSeq" id="WP_208114247.1">
    <property type="nucleotide sequence ID" value="NZ_BAABHR010000022.1"/>
</dbReference>
<evidence type="ECO:0000259" key="5">
    <source>
        <dbReference type="Pfam" id="PF00501"/>
    </source>
</evidence>
<dbReference type="SUPFAM" id="SSF56801">
    <property type="entry name" value="Acetyl-CoA synthetase-like"/>
    <property type="match status" value="1"/>
</dbReference>
<dbReference type="GO" id="GO:0015645">
    <property type="term" value="F:fatty acid ligase activity"/>
    <property type="evidence" value="ECO:0007669"/>
    <property type="project" value="TreeGrafter"/>
</dbReference>
<keyword evidence="8" id="KW-1185">Reference proteome</keyword>
<evidence type="ECO:0000256" key="3">
    <source>
        <dbReference type="ARBA" id="ARBA00022741"/>
    </source>
</evidence>
<dbReference type="InterPro" id="IPR000873">
    <property type="entry name" value="AMP-dep_synth/lig_dom"/>
</dbReference>
<dbReference type="EMBL" id="SNYO01000004">
    <property type="protein sequence ID" value="TDQ58777.1"/>
    <property type="molecule type" value="Genomic_DNA"/>
</dbReference>
<dbReference type="InterPro" id="IPR051087">
    <property type="entry name" value="Mitochondrial_ACSM"/>
</dbReference>
<dbReference type="GO" id="GO:0016405">
    <property type="term" value="F:CoA-ligase activity"/>
    <property type="evidence" value="ECO:0007669"/>
    <property type="project" value="UniProtKB-ARBA"/>
</dbReference>
<evidence type="ECO:0000313" key="8">
    <source>
        <dbReference type="Proteomes" id="UP000295705"/>
    </source>
</evidence>